<evidence type="ECO:0000256" key="9">
    <source>
        <dbReference type="ARBA" id="ARBA00023136"/>
    </source>
</evidence>
<evidence type="ECO:0000256" key="10">
    <source>
        <dbReference type="ARBA" id="ARBA00023180"/>
    </source>
</evidence>
<evidence type="ECO:0000313" key="12">
    <source>
        <dbReference type="EMBL" id="CAD9210211.1"/>
    </source>
</evidence>
<dbReference type="GO" id="GO:0000139">
    <property type="term" value="C:Golgi membrane"/>
    <property type="evidence" value="ECO:0007669"/>
    <property type="project" value="UniProtKB-SubCell"/>
</dbReference>
<reference evidence="12" key="1">
    <citation type="submission" date="2021-01" db="EMBL/GenBank/DDBJ databases">
        <authorList>
            <person name="Corre E."/>
            <person name="Pelletier E."/>
            <person name="Niang G."/>
            <person name="Scheremetjew M."/>
            <person name="Finn R."/>
            <person name="Kale V."/>
            <person name="Holt S."/>
            <person name="Cochrane G."/>
            <person name="Meng A."/>
            <person name="Brown T."/>
            <person name="Cohen L."/>
        </authorList>
    </citation>
    <scope>NUCLEOTIDE SEQUENCE</scope>
    <source>
        <strain evidence="12">PLY429</strain>
    </source>
</reference>
<dbReference type="GO" id="GO:0008373">
    <property type="term" value="F:sialyltransferase activity"/>
    <property type="evidence" value="ECO:0007669"/>
    <property type="project" value="InterPro"/>
</dbReference>
<proteinExistence type="inferred from homology"/>
<dbReference type="AlphaFoldDB" id="A0A7S1X5M5"/>
<sequence length="164" mass="18115">MEYNGGNSPSSGLVAILLGLRICNKLNVYGFSLRNCIGRCPKYHYFRRNEVPDRVRTMSFVGHQYDAEGMIIKALHVLGLLCVVPQPPDIGKCGSHFNGLVDSNGGINRLLSKEGVDELLRDPRKSVGLSTVAEDGAARRVTVRRPATRQRRGATSGQYRSRIM</sequence>
<name>A0A7S1X5M5_9CHLO</name>
<evidence type="ECO:0000256" key="3">
    <source>
        <dbReference type="ARBA" id="ARBA00022676"/>
    </source>
</evidence>
<keyword evidence="8" id="KW-0333">Golgi apparatus</keyword>
<evidence type="ECO:0000256" key="5">
    <source>
        <dbReference type="ARBA" id="ARBA00022692"/>
    </source>
</evidence>
<dbReference type="EMBL" id="HBGG01023944">
    <property type="protein sequence ID" value="CAD9210211.1"/>
    <property type="molecule type" value="Transcribed_RNA"/>
</dbReference>
<comment type="similarity">
    <text evidence="2">Belongs to the glycosyltransferase 29 family.</text>
</comment>
<feature type="region of interest" description="Disordered" evidence="11">
    <location>
        <begin position="144"/>
        <end position="164"/>
    </location>
</feature>
<keyword evidence="10" id="KW-0325">Glycoprotein</keyword>
<protein>
    <submittedName>
        <fullName evidence="12">Uncharacterized protein</fullName>
    </submittedName>
</protein>
<evidence type="ECO:0000256" key="1">
    <source>
        <dbReference type="ARBA" id="ARBA00004323"/>
    </source>
</evidence>
<gene>
    <name evidence="12" type="ORF">TCHU04912_LOCUS12450</name>
</gene>
<accession>A0A7S1X5M5</accession>
<keyword evidence="5" id="KW-0812">Transmembrane</keyword>
<dbReference type="InterPro" id="IPR001675">
    <property type="entry name" value="Glyco_trans_29"/>
</dbReference>
<keyword evidence="3" id="KW-0328">Glycosyltransferase</keyword>
<evidence type="ECO:0000256" key="6">
    <source>
        <dbReference type="ARBA" id="ARBA00022968"/>
    </source>
</evidence>
<keyword evidence="6" id="KW-0735">Signal-anchor</keyword>
<dbReference type="InterPro" id="IPR038578">
    <property type="entry name" value="GT29-like_sf"/>
</dbReference>
<keyword evidence="7" id="KW-1133">Transmembrane helix</keyword>
<evidence type="ECO:0000256" key="4">
    <source>
        <dbReference type="ARBA" id="ARBA00022679"/>
    </source>
</evidence>
<dbReference type="Gene3D" id="3.90.1480.20">
    <property type="entry name" value="Glycosyl transferase family 29"/>
    <property type="match status" value="1"/>
</dbReference>
<evidence type="ECO:0000256" key="8">
    <source>
        <dbReference type="ARBA" id="ARBA00023034"/>
    </source>
</evidence>
<keyword evidence="4" id="KW-0808">Transferase</keyword>
<evidence type="ECO:0000256" key="2">
    <source>
        <dbReference type="ARBA" id="ARBA00006003"/>
    </source>
</evidence>
<keyword evidence="9" id="KW-0472">Membrane</keyword>
<organism evidence="12">
    <name type="scientific">Tetraselmis chuii</name>
    <dbReference type="NCBI Taxonomy" id="63592"/>
    <lineage>
        <taxon>Eukaryota</taxon>
        <taxon>Viridiplantae</taxon>
        <taxon>Chlorophyta</taxon>
        <taxon>core chlorophytes</taxon>
        <taxon>Chlorodendrophyceae</taxon>
        <taxon>Chlorodendrales</taxon>
        <taxon>Chlorodendraceae</taxon>
        <taxon>Tetraselmis</taxon>
    </lineage>
</organism>
<evidence type="ECO:0000256" key="7">
    <source>
        <dbReference type="ARBA" id="ARBA00022989"/>
    </source>
</evidence>
<evidence type="ECO:0000256" key="11">
    <source>
        <dbReference type="SAM" id="MobiDB-lite"/>
    </source>
</evidence>
<comment type="subcellular location">
    <subcellularLocation>
        <location evidence="1">Golgi apparatus membrane</location>
        <topology evidence="1">Single-pass type II membrane protein</topology>
    </subcellularLocation>
</comment>
<dbReference type="Pfam" id="PF00777">
    <property type="entry name" value="Glyco_transf_29"/>
    <property type="match status" value="1"/>
</dbReference>